<keyword evidence="5" id="KW-0482">Metalloprotease</keyword>
<keyword evidence="3" id="KW-0378">Hydrolase</keyword>
<dbReference type="PANTHER" id="PTHR30471:SF3">
    <property type="entry name" value="UPF0758 PROTEIN YEES-RELATED"/>
    <property type="match status" value="1"/>
</dbReference>
<reference evidence="8" key="1">
    <citation type="journal article" date="2019" name="Int. J. Syst. Evol. Microbiol.">
        <title>The Global Catalogue of Microorganisms (GCM) 10K type strain sequencing project: providing services to taxonomists for standard genome sequencing and annotation.</title>
        <authorList>
            <consortium name="The Broad Institute Genomics Platform"/>
            <consortium name="The Broad Institute Genome Sequencing Center for Infectious Disease"/>
            <person name="Wu L."/>
            <person name="Ma J."/>
        </authorList>
    </citation>
    <scope>NUCLEOTIDE SEQUENCE [LARGE SCALE GENOMIC DNA]</scope>
    <source>
        <strain evidence="8">LMG 29894</strain>
    </source>
</reference>
<dbReference type="PANTHER" id="PTHR30471">
    <property type="entry name" value="DNA REPAIR PROTEIN RADC"/>
    <property type="match status" value="1"/>
</dbReference>
<accession>A0ABV8MSK9</accession>
<evidence type="ECO:0000256" key="3">
    <source>
        <dbReference type="ARBA" id="ARBA00022801"/>
    </source>
</evidence>
<dbReference type="Proteomes" id="UP001595791">
    <property type="component" value="Unassembled WGS sequence"/>
</dbReference>
<feature type="domain" description="MPN" evidence="6">
    <location>
        <begin position="39"/>
        <end position="161"/>
    </location>
</feature>
<sequence>MSTSTTRRSTPLTTVQKEDRLIRRAIALLEARIFKHEAPVLTLPTAMNYFQLRLVPQPNEVFAAIFLNSHLQALAYEALSTGSITETHVNFRVVAQRVLAHNAAAVIFAHQHVSGSTTPSPADRKLTEELRDFLLKIDVRLLDHLVIGQGGAYSFAEAGQLQYSDS</sequence>
<keyword evidence="8" id="KW-1185">Reference proteome</keyword>
<protein>
    <submittedName>
        <fullName evidence="7">JAB domain-containing protein</fullName>
    </submittedName>
</protein>
<name>A0ABV8MSK9_9NEIS</name>
<dbReference type="InterPro" id="IPR025657">
    <property type="entry name" value="RadC_JAB"/>
</dbReference>
<evidence type="ECO:0000313" key="7">
    <source>
        <dbReference type="EMBL" id="MFC4160704.1"/>
    </source>
</evidence>
<keyword evidence="1" id="KW-0645">Protease</keyword>
<evidence type="ECO:0000256" key="1">
    <source>
        <dbReference type="ARBA" id="ARBA00022670"/>
    </source>
</evidence>
<evidence type="ECO:0000256" key="4">
    <source>
        <dbReference type="ARBA" id="ARBA00022833"/>
    </source>
</evidence>
<evidence type="ECO:0000256" key="2">
    <source>
        <dbReference type="ARBA" id="ARBA00022723"/>
    </source>
</evidence>
<dbReference type="PROSITE" id="PS50249">
    <property type="entry name" value="MPN"/>
    <property type="match status" value="1"/>
</dbReference>
<keyword evidence="2" id="KW-0479">Metal-binding</keyword>
<dbReference type="InterPro" id="IPR001405">
    <property type="entry name" value="UPF0758"/>
</dbReference>
<dbReference type="InterPro" id="IPR037518">
    <property type="entry name" value="MPN"/>
</dbReference>
<dbReference type="CDD" id="cd08071">
    <property type="entry name" value="MPN_DUF2466"/>
    <property type="match status" value="1"/>
</dbReference>
<evidence type="ECO:0000313" key="8">
    <source>
        <dbReference type="Proteomes" id="UP001595791"/>
    </source>
</evidence>
<dbReference type="EMBL" id="JBHSBU010000001">
    <property type="protein sequence ID" value="MFC4160704.1"/>
    <property type="molecule type" value="Genomic_DNA"/>
</dbReference>
<organism evidence="7 8">
    <name type="scientific">Chitinimonas lacunae</name>
    <dbReference type="NCBI Taxonomy" id="1963018"/>
    <lineage>
        <taxon>Bacteria</taxon>
        <taxon>Pseudomonadati</taxon>
        <taxon>Pseudomonadota</taxon>
        <taxon>Betaproteobacteria</taxon>
        <taxon>Neisseriales</taxon>
        <taxon>Chitinibacteraceae</taxon>
        <taxon>Chitinimonas</taxon>
    </lineage>
</organism>
<evidence type="ECO:0000256" key="5">
    <source>
        <dbReference type="ARBA" id="ARBA00023049"/>
    </source>
</evidence>
<dbReference type="RefSeq" id="WP_378165821.1">
    <property type="nucleotide sequence ID" value="NZ_JBHSBU010000001.1"/>
</dbReference>
<evidence type="ECO:0000259" key="6">
    <source>
        <dbReference type="PROSITE" id="PS50249"/>
    </source>
</evidence>
<dbReference type="Gene3D" id="3.40.140.10">
    <property type="entry name" value="Cytidine Deaminase, domain 2"/>
    <property type="match status" value="1"/>
</dbReference>
<dbReference type="Pfam" id="PF04002">
    <property type="entry name" value="RadC"/>
    <property type="match status" value="1"/>
</dbReference>
<proteinExistence type="predicted"/>
<gene>
    <name evidence="7" type="ORF">ACFOW7_15295</name>
</gene>
<keyword evidence="4" id="KW-0862">Zinc</keyword>
<comment type="caution">
    <text evidence="7">The sequence shown here is derived from an EMBL/GenBank/DDBJ whole genome shotgun (WGS) entry which is preliminary data.</text>
</comment>